<evidence type="ECO:0000256" key="1">
    <source>
        <dbReference type="ARBA" id="ARBA00007074"/>
    </source>
</evidence>
<dbReference type="Pfam" id="PF01476">
    <property type="entry name" value="LysM"/>
    <property type="match status" value="1"/>
</dbReference>
<sequence>MKNKLGKLVFACVATLITIVATSGIVSADSTSVQVVKGDTLTSLAKKYNVTVSAIKSENNLNSDVIKIGQTLVIGDDSATPATSTGTTTVTPATTAPYQGVAEYAQRFIGTHYVWGGMSPRGFDCSGLVAYSFAHKAGVKLPHSSARQAAVTKRIAVANVKAGDLLFWSSNGRVYHVGLAISNKKFVQAPEAGKRVEISSIAKWHPSFAGRVK</sequence>
<dbReference type="RefSeq" id="WP_133364175.1">
    <property type="nucleotide sequence ID" value="NZ_CP037940.1"/>
</dbReference>
<gene>
    <name evidence="10" type="ORF">EQG49_11855</name>
</gene>
<feature type="domain" description="LysM" evidence="8">
    <location>
        <begin position="31"/>
        <end position="74"/>
    </location>
</feature>
<evidence type="ECO:0000313" key="11">
    <source>
        <dbReference type="Proteomes" id="UP000292886"/>
    </source>
</evidence>
<dbReference type="SUPFAM" id="SSF54106">
    <property type="entry name" value="LysM domain"/>
    <property type="match status" value="1"/>
</dbReference>
<feature type="chain" id="PRO_5020788903" evidence="7">
    <location>
        <begin position="29"/>
        <end position="213"/>
    </location>
</feature>
<dbReference type="GO" id="GO:0008234">
    <property type="term" value="F:cysteine-type peptidase activity"/>
    <property type="evidence" value="ECO:0007669"/>
    <property type="project" value="UniProtKB-KW"/>
</dbReference>
<dbReference type="PANTHER" id="PTHR47053:SF1">
    <property type="entry name" value="MUREIN DD-ENDOPEPTIDASE MEPH-RELATED"/>
    <property type="match status" value="1"/>
</dbReference>
<evidence type="ECO:0000313" key="10">
    <source>
        <dbReference type="EMBL" id="QBO37098.1"/>
    </source>
</evidence>
<keyword evidence="2" id="KW-0645">Protease</keyword>
<keyword evidence="3 7" id="KW-0732">Signal</keyword>
<evidence type="ECO:0000259" key="8">
    <source>
        <dbReference type="PROSITE" id="PS51782"/>
    </source>
</evidence>
<dbReference type="InterPro" id="IPR000064">
    <property type="entry name" value="NLP_P60_dom"/>
</dbReference>
<dbReference type="InterPro" id="IPR051202">
    <property type="entry name" value="Peptidase_C40"/>
</dbReference>
<dbReference type="Proteomes" id="UP000292886">
    <property type="component" value="Chromosome"/>
</dbReference>
<comment type="similarity">
    <text evidence="1">Belongs to the peptidase C40 family.</text>
</comment>
<dbReference type="Pfam" id="PF00877">
    <property type="entry name" value="NLPC_P60"/>
    <property type="match status" value="1"/>
</dbReference>
<keyword evidence="6" id="KW-0788">Thiol protease</keyword>
<name>A0A4P6YW99_9LACO</name>
<dbReference type="PROSITE" id="PS51935">
    <property type="entry name" value="NLPC_P60"/>
    <property type="match status" value="1"/>
</dbReference>
<dbReference type="KEGG" id="wei:EQG49_11855"/>
<accession>A0A4P6YW99</accession>
<evidence type="ECO:0000256" key="7">
    <source>
        <dbReference type="SAM" id="SignalP"/>
    </source>
</evidence>
<evidence type="ECO:0000256" key="4">
    <source>
        <dbReference type="ARBA" id="ARBA00022737"/>
    </source>
</evidence>
<dbReference type="Gene3D" id="3.90.1720.10">
    <property type="entry name" value="endopeptidase domain like (from Nostoc punctiforme)"/>
    <property type="match status" value="1"/>
</dbReference>
<keyword evidence="4" id="KW-0677">Repeat</keyword>
<evidence type="ECO:0000256" key="5">
    <source>
        <dbReference type="ARBA" id="ARBA00022801"/>
    </source>
</evidence>
<proteinExistence type="inferred from homology"/>
<dbReference type="InterPro" id="IPR036779">
    <property type="entry name" value="LysM_dom_sf"/>
</dbReference>
<dbReference type="GO" id="GO:0006508">
    <property type="term" value="P:proteolysis"/>
    <property type="evidence" value="ECO:0007669"/>
    <property type="project" value="UniProtKB-KW"/>
</dbReference>
<evidence type="ECO:0000256" key="2">
    <source>
        <dbReference type="ARBA" id="ARBA00022670"/>
    </source>
</evidence>
<dbReference type="CDD" id="cd00118">
    <property type="entry name" value="LysM"/>
    <property type="match status" value="1"/>
</dbReference>
<dbReference type="PROSITE" id="PS51782">
    <property type="entry name" value="LYSM"/>
    <property type="match status" value="1"/>
</dbReference>
<evidence type="ECO:0000256" key="3">
    <source>
        <dbReference type="ARBA" id="ARBA00022729"/>
    </source>
</evidence>
<evidence type="ECO:0000259" key="9">
    <source>
        <dbReference type="PROSITE" id="PS51935"/>
    </source>
</evidence>
<feature type="domain" description="NlpC/P60" evidence="9">
    <location>
        <begin position="95"/>
        <end position="213"/>
    </location>
</feature>
<dbReference type="Gene3D" id="3.10.350.10">
    <property type="entry name" value="LysM domain"/>
    <property type="match status" value="1"/>
</dbReference>
<dbReference type="SMART" id="SM00257">
    <property type="entry name" value="LysM"/>
    <property type="match status" value="1"/>
</dbReference>
<dbReference type="AlphaFoldDB" id="A0A4P6YW99"/>
<protein>
    <submittedName>
        <fullName evidence="10">Peptidoglycan endopeptidase</fullName>
    </submittedName>
</protein>
<dbReference type="EMBL" id="CP037940">
    <property type="protein sequence ID" value="QBO37098.1"/>
    <property type="molecule type" value="Genomic_DNA"/>
</dbReference>
<evidence type="ECO:0000256" key="6">
    <source>
        <dbReference type="ARBA" id="ARBA00022807"/>
    </source>
</evidence>
<keyword evidence="11" id="KW-1185">Reference proteome</keyword>
<organism evidence="10 11">
    <name type="scientific">Periweissella cryptocerci</name>
    <dbReference type="NCBI Taxonomy" id="2506420"/>
    <lineage>
        <taxon>Bacteria</taxon>
        <taxon>Bacillati</taxon>
        <taxon>Bacillota</taxon>
        <taxon>Bacilli</taxon>
        <taxon>Lactobacillales</taxon>
        <taxon>Lactobacillaceae</taxon>
        <taxon>Periweissella</taxon>
    </lineage>
</organism>
<dbReference type="InterPro" id="IPR038765">
    <property type="entry name" value="Papain-like_cys_pep_sf"/>
</dbReference>
<dbReference type="InterPro" id="IPR018392">
    <property type="entry name" value="LysM"/>
</dbReference>
<dbReference type="OrthoDB" id="1654978at2"/>
<feature type="signal peptide" evidence="7">
    <location>
        <begin position="1"/>
        <end position="28"/>
    </location>
</feature>
<reference evidence="11" key="1">
    <citation type="submission" date="2019-03" db="EMBL/GenBank/DDBJ databases">
        <title>Weissella sp. 26KH-42 Genome sequencing.</title>
        <authorList>
            <person name="Heo J."/>
            <person name="Kim S.-J."/>
            <person name="Kim J.-S."/>
            <person name="Hong S.-B."/>
            <person name="Kwon S.-W."/>
        </authorList>
    </citation>
    <scope>NUCLEOTIDE SEQUENCE [LARGE SCALE GENOMIC DNA]</scope>
    <source>
        <strain evidence="11">26KH-42</strain>
    </source>
</reference>
<dbReference type="SUPFAM" id="SSF54001">
    <property type="entry name" value="Cysteine proteinases"/>
    <property type="match status" value="1"/>
</dbReference>
<keyword evidence="5" id="KW-0378">Hydrolase</keyword>
<dbReference type="PANTHER" id="PTHR47053">
    <property type="entry name" value="MUREIN DD-ENDOPEPTIDASE MEPH-RELATED"/>
    <property type="match status" value="1"/>
</dbReference>